<keyword evidence="4" id="KW-1185">Reference proteome</keyword>
<dbReference type="EMBL" id="CP039347">
    <property type="protein sequence ID" value="QCD85721.1"/>
    <property type="molecule type" value="Genomic_DNA"/>
</dbReference>
<proteinExistence type="predicted"/>
<dbReference type="Pfam" id="PF21539">
    <property type="entry name" value="Med15_C"/>
    <property type="match status" value="1"/>
</dbReference>
<sequence>MKPAEQHTDMKTLRWKMPGFRKSFLKQCLEGVNQSGLPSTCLSGLVRQLERYELRLNGAADNEAEYCHCLSKKTKELFSQLRNAESQPCLSNSNASGEVFSAQETGESANIDWKEQVYQEIQRMNSAYFSKVHFSYQQMNRVLQQLVSSPQGSNTNILEKLRKTMKKIEVVLALFRLKKCQITTDTKKILDEAEKFIQTSFFSRNVSSNHQGLKHLADEQSRKQSGPSHSSISPLEIIETKQSQQALGKQNYDIRKDVSQENKPCLKEQQVKKIETKPLPQALGTQNSHIWKDLSQENKPCLKEQQVKIMETKPLSQALGTQNSYIWKDVSQQNKPCLEQQQVKKMETKPWPQALGTQNYHIRKDVSQENKPCWKEQQQVKIIETKPSPQALGTQNYHTWKDVSQQNMICLKEQQVEKQYTNSSQHVDQVSIMKGPDNAEQKQAQGAGKASEAFSVRVNSPGISASPLTENCNKLEEISRKSNLTFDEPSAEMKHILKVLAVISPEALSASVNEIREAVYWNDVPPTPEFLNGPPKMVQQQNQPGLIAQTGKSFASDIEPFSQARYVTWHGFFPTGWKRSHSMKTDQLSDAEEPDWTSLAYEKKKPRIMENSSLLEEIKEINNRLVDSEIVVGGNYSFLEAPGVAAEASEGLVIEFLFNAETVNKNLLFHISADKKSIVKPLRLFVPTDYPTSSPVIVDKQMSEVSTEDQKDLSTIAKSKLRCSLRCLDQTWSLEDMAMLWEHCVRETLIECAKGFGGGTFSSIYGEWKNYQNEV</sequence>
<feature type="compositionally biased region" description="Polar residues" evidence="1">
    <location>
        <begin position="223"/>
        <end position="233"/>
    </location>
</feature>
<dbReference type="InterPro" id="IPR048386">
    <property type="entry name" value="Med15_C"/>
</dbReference>
<dbReference type="GO" id="GO:0031490">
    <property type="term" value="F:chromatin DNA binding"/>
    <property type="evidence" value="ECO:0007669"/>
    <property type="project" value="InterPro"/>
</dbReference>
<organism evidence="3 4">
    <name type="scientific">Vigna unguiculata</name>
    <name type="common">Cowpea</name>
    <dbReference type="NCBI Taxonomy" id="3917"/>
    <lineage>
        <taxon>Eukaryota</taxon>
        <taxon>Viridiplantae</taxon>
        <taxon>Streptophyta</taxon>
        <taxon>Embryophyta</taxon>
        <taxon>Tracheophyta</taxon>
        <taxon>Spermatophyta</taxon>
        <taxon>Magnoliopsida</taxon>
        <taxon>eudicotyledons</taxon>
        <taxon>Gunneridae</taxon>
        <taxon>Pentapetalae</taxon>
        <taxon>rosids</taxon>
        <taxon>fabids</taxon>
        <taxon>Fabales</taxon>
        <taxon>Fabaceae</taxon>
        <taxon>Papilionoideae</taxon>
        <taxon>50 kb inversion clade</taxon>
        <taxon>NPAAA clade</taxon>
        <taxon>indigoferoid/millettioid clade</taxon>
        <taxon>Phaseoleae</taxon>
        <taxon>Vigna</taxon>
    </lineage>
</organism>
<evidence type="ECO:0000259" key="2">
    <source>
        <dbReference type="Pfam" id="PF21539"/>
    </source>
</evidence>
<dbReference type="GO" id="GO:0003713">
    <property type="term" value="F:transcription coactivator activity"/>
    <property type="evidence" value="ECO:0007669"/>
    <property type="project" value="InterPro"/>
</dbReference>
<evidence type="ECO:0000313" key="3">
    <source>
        <dbReference type="EMBL" id="QCD85721.1"/>
    </source>
</evidence>
<gene>
    <name evidence="3" type="ORF">DEO72_LG3g241</name>
</gene>
<protein>
    <recommendedName>
        <fullName evidence="2">ARC105/Med15 mediator subunit C-terminal domain-containing protein</fullName>
    </recommendedName>
</protein>
<dbReference type="AlphaFoldDB" id="A0A4D6LAX1"/>
<feature type="region of interest" description="Disordered" evidence="1">
    <location>
        <begin position="212"/>
        <end position="235"/>
    </location>
</feature>
<evidence type="ECO:0000313" key="4">
    <source>
        <dbReference type="Proteomes" id="UP000501690"/>
    </source>
</evidence>
<dbReference type="PANTHER" id="PTHR33137:SF37">
    <property type="entry name" value="MEDIATOR COMPLEX SUBUNIT 15 KIX DOMAIN-CONTAINING PROTEIN"/>
    <property type="match status" value="1"/>
</dbReference>
<dbReference type="InterPro" id="IPR044661">
    <property type="entry name" value="MED15a/b/c-like"/>
</dbReference>
<evidence type="ECO:0000256" key="1">
    <source>
        <dbReference type="SAM" id="MobiDB-lite"/>
    </source>
</evidence>
<feature type="domain" description="ARC105/Med15 mediator subunit C-terminal" evidence="2">
    <location>
        <begin position="670"/>
        <end position="747"/>
    </location>
</feature>
<reference evidence="3 4" key="1">
    <citation type="submission" date="2019-04" db="EMBL/GenBank/DDBJ databases">
        <title>An improved genome assembly and genetic linkage map for asparagus bean, Vigna unguiculata ssp. sesquipedialis.</title>
        <authorList>
            <person name="Xia Q."/>
            <person name="Zhang R."/>
            <person name="Dong Y."/>
        </authorList>
    </citation>
    <scope>NUCLEOTIDE SEQUENCE [LARGE SCALE GENOMIC DNA]</scope>
    <source>
        <tissue evidence="3">Leaf</tissue>
    </source>
</reference>
<accession>A0A4D6LAX1</accession>
<name>A0A4D6LAX1_VIGUN</name>
<dbReference type="PANTHER" id="PTHR33137">
    <property type="entry name" value="MEDIATOR OF RNA POLYMERASE II TRANSCRIPTION SUBUNIT 15A-RELATED"/>
    <property type="match status" value="1"/>
</dbReference>
<dbReference type="Proteomes" id="UP000501690">
    <property type="component" value="Linkage Group LG3"/>
</dbReference>